<dbReference type="AlphaFoldDB" id="A0AAN8I811"/>
<sequence length="100" mass="11394">MPHIADLPPELLRAIIKQLSGSEVSESDPTVFSIMRVNKLWCQVTLELLLNRKLPPLQYSPIIMWQAVGKAMEALEVVYRHAQEMQILSEQREALNRGGK</sequence>
<dbReference type="Proteomes" id="UP001316803">
    <property type="component" value="Unassembled WGS sequence"/>
</dbReference>
<reference evidence="1 2" key="1">
    <citation type="submission" date="2022-12" db="EMBL/GenBank/DDBJ databases">
        <title>Genomic features and morphological characterization of a novel Knufia sp. strain isolated from spacecraft assembly facility.</title>
        <authorList>
            <person name="Teixeira M."/>
            <person name="Chander A.M."/>
            <person name="Stajich J.E."/>
            <person name="Venkateswaran K."/>
        </authorList>
    </citation>
    <scope>NUCLEOTIDE SEQUENCE [LARGE SCALE GENOMIC DNA]</scope>
    <source>
        <strain evidence="1 2">FJI-L2-BK-P2</strain>
    </source>
</reference>
<comment type="caution">
    <text evidence="1">The sequence shown here is derived from an EMBL/GenBank/DDBJ whole genome shotgun (WGS) entry which is preliminary data.</text>
</comment>
<protein>
    <recommendedName>
        <fullName evidence="3">F-box domain-containing protein</fullName>
    </recommendedName>
</protein>
<evidence type="ECO:0008006" key="3">
    <source>
        <dbReference type="Google" id="ProtNLM"/>
    </source>
</evidence>
<proteinExistence type="predicted"/>
<name>A0AAN8I811_9EURO</name>
<dbReference type="EMBL" id="JAKLMC020000001">
    <property type="protein sequence ID" value="KAK5958877.1"/>
    <property type="molecule type" value="Genomic_DNA"/>
</dbReference>
<evidence type="ECO:0000313" key="2">
    <source>
        <dbReference type="Proteomes" id="UP001316803"/>
    </source>
</evidence>
<evidence type="ECO:0000313" key="1">
    <source>
        <dbReference type="EMBL" id="KAK5958877.1"/>
    </source>
</evidence>
<organism evidence="1 2">
    <name type="scientific">Knufia fluminis</name>
    <dbReference type="NCBI Taxonomy" id="191047"/>
    <lineage>
        <taxon>Eukaryota</taxon>
        <taxon>Fungi</taxon>
        <taxon>Dikarya</taxon>
        <taxon>Ascomycota</taxon>
        <taxon>Pezizomycotina</taxon>
        <taxon>Eurotiomycetes</taxon>
        <taxon>Chaetothyriomycetidae</taxon>
        <taxon>Chaetothyriales</taxon>
        <taxon>Trichomeriaceae</taxon>
        <taxon>Knufia</taxon>
    </lineage>
</organism>
<keyword evidence="2" id="KW-1185">Reference proteome</keyword>
<gene>
    <name evidence="1" type="ORF">OHC33_000721</name>
</gene>
<accession>A0AAN8I811</accession>